<reference evidence="2" key="1">
    <citation type="journal article" date="2014" name="Int. J. Syst. Evol. Microbiol.">
        <title>Complete genome sequence of Corynebacterium casei LMG S-19264T (=DSM 44701T), isolated from a smear-ripened cheese.</title>
        <authorList>
            <consortium name="US DOE Joint Genome Institute (JGI-PGF)"/>
            <person name="Walter F."/>
            <person name="Albersmeier A."/>
            <person name="Kalinowski J."/>
            <person name="Ruckert C."/>
        </authorList>
    </citation>
    <scope>NUCLEOTIDE SEQUENCE</scope>
    <source>
        <strain evidence="2">CGMCC 4.7110</strain>
    </source>
</reference>
<accession>A0A917XH73</accession>
<dbReference type="EMBL" id="BMML01000012">
    <property type="protein sequence ID" value="GGN21889.1"/>
    <property type="molecule type" value="Genomic_DNA"/>
</dbReference>
<evidence type="ECO:0000256" key="1">
    <source>
        <dbReference type="SAM" id="MobiDB-lite"/>
    </source>
</evidence>
<keyword evidence="3" id="KW-1185">Reference proteome</keyword>
<proteinExistence type="predicted"/>
<organism evidence="2 3">
    <name type="scientific">Streptomyces fuscichromogenes</name>
    <dbReference type="NCBI Taxonomy" id="1324013"/>
    <lineage>
        <taxon>Bacteria</taxon>
        <taxon>Bacillati</taxon>
        <taxon>Actinomycetota</taxon>
        <taxon>Actinomycetes</taxon>
        <taxon>Kitasatosporales</taxon>
        <taxon>Streptomycetaceae</taxon>
        <taxon>Streptomyces</taxon>
    </lineage>
</organism>
<dbReference type="Proteomes" id="UP000653411">
    <property type="component" value="Unassembled WGS sequence"/>
</dbReference>
<dbReference type="Gene3D" id="3.30.429.10">
    <property type="entry name" value="Macrophage Migration Inhibitory Factor"/>
    <property type="match status" value="1"/>
</dbReference>
<feature type="region of interest" description="Disordered" evidence="1">
    <location>
        <begin position="48"/>
        <end position="70"/>
    </location>
</feature>
<name>A0A917XH73_9ACTN</name>
<dbReference type="AlphaFoldDB" id="A0A917XH73"/>
<reference evidence="2" key="2">
    <citation type="submission" date="2020-09" db="EMBL/GenBank/DDBJ databases">
        <authorList>
            <person name="Sun Q."/>
            <person name="Zhou Y."/>
        </authorList>
    </citation>
    <scope>NUCLEOTIDE SEQUENCE</scope>
    <source>
        <strain evidence="2">CGMCC 4.7110</strain>
    </source>
</reference>
<comment type="caution">
    <text evidence="2">The sequence shown here is derived from an EMBL/GenBank/DDBJ whole genome shotgun (WGS) entry which is preliminary data.</text>
</comment>
<feature type="compositionally biased region" description="Basic and acidic residues" evidence="1">
    <location>
        <begin position="59"/>
        <end position="70"/>
    </location>
</feature>
<dbReference type="RefSeq" id="WP_189265350.1">
    <property type="nucleotide sequence ID" value="NZ_BMML01000012.1"/>
</dbReference>
<protein>
    <submittedName>
        <fullName evidence="2">Uncharacterized protein</fullName>
    </submittedName>
</protein>
<evidence type="ECO:0000313" key="3">
    <source>
        <dbReference type="Proteomes" id="UP000653411"/>
    </source>
</evidence>
<dbReference type="InterPro" id="IPR014347">
    <property type="entry name" value="Tautomerase/MIF_sf"/>
</dbReference>
<evidence type="ECO:0000313" key="2">
    <source>
        <dbReference type="EMBL" id="GGN21889.1"/>
    </source>
</evidence>
<sequence>MDFGLKGLVYVVTGGTRGLCGASDPARFSGLDESRTMVVLQDGPARSAVEGGRVLPEPGEAKEWLSRTTT</sequence>
<gene>
    <name evidence="2" type="ORF">GCM10011578_053340</name>
</gene>